<keyword evidence="7" id="KW-1185">Reference proteome</keyword>
<evidence type="ECO:0000256" key="5">
    <source>
        <dbReference type="SAM" id="Phobius"/>
    </source>
</evidence>
<keyword evidence="2 5" id="KW-0812">Transmembrane</keyword>
<feature type="transmembrane region" description="Helical" evidence="5">
    <location>
        <begin position="212"/>
        <end position="234"/>
    </location>
</feature>
<protein>
    <submittedName>
        <fullName evidence="6">Uncharacterized protein</fullName>
    </submittedName>
</protein>
<reference evidence="6 7" key="1">
    <citation type="submission" date="2020-06" db="EMBL/GenBank/DDBJ databases">
        <authorList>
            <person name="Li R."/>
            <person name="Bekaert M."/>
        </authorList>
    </citation>
    <scope>NUCLEOTIDE SEQUENCE [LARGE SCALE GENOMIC DNA]</scope>
    <source>
        <strain evidence="7">wild</strain>
    </source>
</reference>
<dbReference type="GO" id="GO:0016020">
    <property type="term" value="C:membrane"/>
    <property type="evidence" value="ECO:0007669"/>
    <property type="project" value="UniProtKB-SubCell"/>
</dbReference>
<dbReference type="AlphaFoldDB" id="A0A6J8BVF9"/>
<evidence type="ECO:0000256" key="1">
    <source>
        <dbReference type="ARBA" id="ARBA00004141"/>
    </source>
</evidence>
<proteinExistence type="predicted"/>
<dbReference type="PANTHER" id="PTHR21215">
    <property type="entry name" value="LD36024P"/>
    <property type="match status" value="1"/>
</dbReference>
<dbReference type="InterPro" id="IPR004031">
    <property type="entry name" value="PMP22/EMP/MP20/Claudin"/>
</dbReference>
<dbReference type="OrthoDB" id="6126739at2759"/>
<accession>A0A6J8BVF9</accession>
<dbReference type="EMBL" id="CACVKT020003932">
    <property type="protein sequence ID" value="CAC5386890.1"/>
    <property type="molecule type" value="Genomic_DNA"/>
</dbReference>
<dbReference type="Gene3D" id="1.20.140.150">
    <property type="match status" value="1"/>
</dbReference>
<gene>
    <name evidence="6" type="ORF">MCOR_22283</name>
</gene>
<organism evidence="6 7">
    <name type="scientific">Mytilus coruscus</name>
    <name type="common">Sea mussel</name>
    <dbReference type="NCBI Taxonomy" id="42192"/>
    <lineage>
        <taxon>Eukaryota</taxon>
        <taxon>Metazoa</taxon>
        <taxon>Spiralia</taxon>
        <taxon>Lophotrochozoa</taxon>
        <taxon>Mollusca</taxon>
        <taxon>Bivalvia</taxon>
        <taxon>Autobranchia</taxon>
        <taxon>Pteriomorphia</taxon>
        <taxon>Mytilida</taxon>
        <taxon>Mytiloidea</taxon>
        <taxon>Mytilidae</taxon>
        <taxon>Mytilinae</taxon>
        <taxon>Mytilus</taxon>
    </lineage>
</organism>
<dbReference type="PANTHER" id="PTHR21215:SF0">
    <property type="entry name" value="LD36024P"/>
    <property type="match status" value="1"/>
</dbReference>
<evidence type="ECO:0000256" key="2">
    <source>
        <dbReference type="ARBA" id="ARBA00022692"/>
    </source>
</evidence>
<keyword evidence="4 5" id="KW-0472">Membrane</keyword>
<evidence type="ECO:0000256" key="3">
    <source>
        <dbReference type="ARBA" id="ARBA00022989"/>
    </source>
</evidence>
<feature type="transmembrane region" description="Helical" evidence="5">
    <location>
        <begin position="153"/>
        <end position="174"/>
    </location>
</feature>
<dbReference type="Proteomes" id="UP000507470">
    <property type="component" value="Unassembled WGS sequence"/>
</dbReference>
<comment type="subcellular location">
    <subcellularLocation>
        <location evidence="1">Membrane</location>
        <topology evidence="1">Multi-pass membrane protein</topology>
    </subcellularLocation>
</comment>
<feature type="transmembrane region" description="Helical" evidence="5">
    <location>
        <begin position="123"/>
        <end position="146"/>
    </location>
</feature>
<evidence type="ECO:0000313" key="7">
    <source>
        <dbReference type="Proteomes" id="UP000507470"/>
    </source>
</evidence>
<feature type="transmembrane region" description="Helical" evidence="5">
    <location>
        <begin position="12"/>
        <end position="37"/>
    </location>
</feature>
<evidence type="ECO:0000313" key="6">
    <source>
        <dbReference type="EMBL" id="CAC5386890.1"/>
    </source>
</evidence>
<evidence type="ECO:0000256" key="4">
    <source>
        <dbReference type="ARBA" id="ARBA00023136"/>
    </source>
</evidence>
<name>A0A6J8BVF9_MYTCO</name>
<dbReference type="Pfam" id="PF13903">
    <property type="entry name" value="Claudin_2"/>
    <property type="match status" value="1"/>
</dbReference>
<keyword evidence="3 5" id="KW-1133">Transmembrane helix</keyword>
<sequence>MLRLKCTSVTVMLLIGICFTIITLMFMTLSFSTNYWVSYTVNRDNLTTNQRNDYNINGRYTYSRHRGLFRECYPVEESGVFLALQSDTIDNSCFFVDLDIPDTTFTTPSNHYMNRVHLLRTCIAFFIIGIVLLIAQYVLGMVILCYRRRSKYAFIASFLSCLVAVFDVAAIAFWHGAFYLEQNKITDTVDNVKFFNSWDFEMKIATDSNFGWSYVLGWISFCCAIFIAIAYFITGSKLSKRHNKKRPNVRFKPGRIKARYNRNNRYNGIVHPWYLTGRDGMYMNYPYIYEPNPFVNMQNSDFVFDDYLIPTSFLY</sequence>